<protein>
    <submittedName>
        <fullName evidence="4">3-oxoacyl-[acyl-carrier protein] reductase</fullName>
    </submittedName>
</protein>
<dbReference type="Gene3D" id="3.40.50.720">
    <property type="entry name" value="NAD(P)-binding Rossmann-like Domain"/>
    <property type="match status" value="1"/>
</dbReference>
<dbReference type="GO" id="GO:0030497">
    <property type="term" value="P:fatty acid elongation"/>
    <property type="evidence" value="ECO:0007669"/>
    <property type="project" value="TreeGrafter"/>
</dbReference>
<dbReference type="PRINTS" id="PR00081">
    <property type="entry name" value="GDHRDH"/>
</dbReference>
<feature type="domain" description="Ketoreductase" evidence="3">
    <location>
        <begin position="7"/>
        <end position="200"/>
    </location>
</feature>
<accession>A0A316FYX6</accession>
<proteinExistence type="inferred from homology"/>
<dbReference type="AlphaFoldDB" id="A0A316FYX6"/>
<comment type="similarity">
    <text evidence="1">Belongs to the short-chain dehydrogenases/reductases (SDR) family.</text>
</comment>
<dbReference type="SUPFAM" id="SSF51735">
    <property type="entry name" value="NAD(P)-binding Rossmann-fold domains"/>
    <property type="match status" value="1"/>
</dbReference>
<name>A0A316FYX6_9GAMM</name>
<reference evidence="4 5" key="1">
    <citation type="submission" date="2018-05" db="EMBL/GenBank/DDBJ databases">
        <title>Genomic Encyclopedia of Type Strains, Phase IV (KMG-IV): sequencing the most valuable type-strain genomes for metagenomic binning, comparative biology and taxonomic classification.</title>
        <authorList>
            <person name="Goeker M."/>
        </authorList>
    </citation>
    <scope>NUCLEOTIDE SEQUENCE [LARGE SCALE GENOMIC DNA]</scope>
    <source>
        <strain evidence="4 5">DSM 25350</strain>
    </source>
</reference>
<evidence type="ECO:0000256" key="1">
    <source>
        <dbReference type="ARBA" id="ARBA00006484"/>
    </source>
</evidence>
<dbReference type="InterPro" id="IPR002347">
    <property type="entry name" value="SDR_fam"/>
</dbReference>
<dbReference type="Proteomes" id="UP000245790">
    <property type="component" value="Unassembled WGS sequence"/>
</dbReference>
<dbReference type="PROSITE" id="PS00061">
    <property type="entry name" value="ADH_SHORT"/>
    <property type="match status" value="1"/>
</dbReference>
<organism evidence="4 5">
    <name type="scientific">Pleionea mediterranea</name>
    <dbReference type="NCBI Taxonomy" id="523701"/>
    <lineage>
        <taxon>Bacteria</taxon>
        <taxon>Pseudomonadati</taxon>
        <taxon>Pseudomonadota</taxon>
        <taxon>Gammaproteobacteria</taxon>
        <taxon>Oceanospirillales</taxon>
        <taxon>Pleioneaceae</taxon>
        <taxon>Pleionea</taxon>
    </lineage>
</organism>
<dbReference type="RefSeq" id="WP_342587781.1">
    <property type="nucleotide sequence ID" value="NZ_QGGU01000003.1"/>
</dbReference>
<keyword evidence="2" id="KW-0560">Oxidoreductase</keyword>
<dbReference type="InterPro" id="IPR036291">
    <property type="entry name" value="NAD(P)-bd_dom_sf"/>
</dbReference>
<dbReference type="PRINTS" id="PR00080">
    <property type="entry name" value="SDRFAMILY"/>
</dbReference>
<dbReference type="PANTHER" id="PTHR42760">
    <property type="entry name" value="SHORT-CHAIN DEHYDROGENASES/REDUCTASES FAMILY MEMBER"/>
    <property type="match status" value="1"/>
</dbReference>
<dbReference type="PANTHER" id="PTHR42760:SF135">
    <property type="entry name" value="BLL7886 PROTEIN"/>
    <property type="match status" value="1"/>
</dbReference>
<evidence type="ECO:0000313" key="5">
    <source>
        <dbReference type="Proteomes" id="UP000245790"/>
    </source>
</evidence>
<keyword evidence="5" id="KW-1185">Reference proteome</keyword>
<dbReference type="GO" id="GO:0016616">
    <property type="term" value="F:oxidoreductase activity, acting on the CH-OH group of donors, NAD or NADP as acceptor"/>
    <property type="evidence" value="ECO:0007669"/>
    <property type="project" value="TreeGrafter"/>
</dbReference>
<dbReference type="EMBL" id="QGGU01000003">
    <property type="protein sequence ID" value="PWK53345.1"/>
    <property type="molecule type" value="Genomic_DNA"/>
</dbReference>
<evidence type="ECO:0000256" key="2">
    <source>
        <dbReference type="ARBA" id="ARBA00023002"/>
    </source>
</evidence>
<dbReference type="FunFam" id="3.40.50.720:FF:000173">
    <property type="entry name" value="3-oxoacyl-[acyl-carrier protein] reductase"/>
    <property type="match status" value="1"/>
</dbReference>
<evidence type="ECO:0000259" key="3">
    <source>
        <dbReference type="SMART" id="SM00822"/>
    </source>
</evidence>
<dbReference type="NCBIfam" id="NF006072">
    <property type="entry name" value="PRK08217.1"/>
    <property type="match status" value="1"/>
</dbReference>
<dbReference type="Pfam" id="PF13561">
    <property type="entry name" value="adh_short_C2"/>
    <property type="match status" value="1"/>
</dbReference>
<dbReference type="InterPro" id="IPR057326">
    <property type="entry name" value="KR_dom"/>
</dbReference>
<dbReference type="InterPro" id="IPR020904">
    <property type="entry name" value="Sc_DH/Rdtase_CS"/>
</dbReference>
<gene>
    <name evidence="4" type="ORF">C8D97_103172</name>
</gene>
<comment type="caution">
    <text evidence="4">The sequence shown here is derived from an EMBL/GenBank/DDBJ whole genome shotgun (WGS) entry which is preliminary data.</text>
</comment>
<evidence type="ECO:0000313" key="4">
    <source>
        <dbReference type="EMBL" id="PWK53345.1"/>
    </source>
</evidence>
<sequence length="254" mass="27548">MMTLNHKIIAVTGAAQGLGRTISTSLCEKGAIVVLLDINQTALQNTAEQLKQRNFQVHHYHCDIANEQQVRDVFQQVKQDVGDLDGLVNNAGVTRDGLLVKASEDEVTDGLSLSHWQQVIDINLTGVFLCGREAAKAIIAADKPGVIVNISSISRHGNLGQSNYAAAKAGVAALTTTWAKELARYNIRCAAIAPGFIETEMTQAIKPQILDKIKQSIPLKSMGQPEHIAHSVVFIFENDYISGRIIEVDGALRL</sequence>
<dbReference type="SMART" id="SM00822">
    <property type="entry name" value="PKS_KR"/>
    <property type="match status" value="1"/>
</dbReference>